<dbReference type="EMBL" id="WTPX01000258">
    <property type="protein sequence ID" value="NNJ28010.1"/>
    <property type="molecule type" value="Genomic_DNA"/>
</dbReference>
<comment type="caution">
    <text evidence="2">The sequence shown here is derived from an EMBL/GenBank/DDBJ whole genome shotgun (WGS) entry which is preliminary data.</text>
</comment>
<evidence type="ECO:0008006" key="4">
    <source>
        <dbReference type="Google" id="ProtNLM"/>
    </source>
</evidence>
<evidence type="ECO:0000313" key="2">
    <source>
        <dbReference type="EMBL" id="NNJ28010.1"/>
    </source>
</evidence>
<dbReference type="Gene3D" id="3.40.50.280">
    <property type="entry name" value="Cobalamin-binding domain"/>
    <property type="match status" value="1"/>
</dbReference>
<feature type="compositionally biased region" description="Basic and acidic residues" evidence="1">
    <location>
        <begin position="175"/>
        <end position="184"/>
    </location>
</feature>
<feature type="region of interest" description="Disordered" evidence="1">
    <location>
        <begin position="165"/>
        <end position="184"/>
    </location>
</feature>
<proteinExistence type="predicted"/>
<name>A0ABX1VKV1_9PLAN</name>
<gene>
    <name evidence="2" type="ORF">LzC2_41210</name>
</gene>
<evidence type="ECO:0000256" key="1">
    <source>
        <dbReference type="SAM" id="MobiDB-lite"/>
    </source>
</evidence>
<dbReference type="Proteomes" id="UP000609651">
    <property type="component" value="Unassembled WGS sequence"/>
</dbReference>
<protein>
    <recommendedName>
        <fullName evidence="4">Response regulatory domain-containing protein</fullName>
    </recommendedName>
</protein>
<reference evidence="2 3" key="1">
    <citation type="journal article" date="2020" name="Syst. Appl. Microbiol.">
        <title>Alienimonas chondri sp. nov., a novel planctomycete isolated from the biofilm of the red alga Chondrus crispus.</title>
        <authorList>
            <person name="Vitorino I."/>
            <person name="Albuquerque L."/>
            <person name="Wiegand S."/>
            <person name="Kallscheuer N."/>
            <person name="da Costa M.S."/>
            <person name="Lobo-da-Cunha A."/>
            <person name="Jogler C."/>
            <person name="Lage O.M."/>
        </authorList>
    </citation>
    <scope>NUCLEOTIDE SEQUENCE [LARGE SCALE GENOMIC DNA]</scope>
    <source>
        <strain evidence="2 3">LzC2</strain>
    </source>
</reference>
<evidence type="ECO:0000313" key="3">
    <source>
        <dbReference type="Proteomes" id="UP000609651"/>
    </source>
</evidence>
<accession>A0ABX1VKV1</accession>
<dbReference type="InterPro" id="IPR036724">
    <property type="entry name" value="Cobalamin-bd_sf"/>
</dbReference>
<sequence>MRTEIRDLIDELAFRAASEATAGEGLPGTGGGARAPLDRAERTRAPKVLIVPARDEADEIGGEALAQLLAARGWDVEALSEDTLVSEVAERAAATSHVVVVAALPPGAGTHARSWTRRLRLAAPAVPIVVGLWGGKSTARLRDRLAEAGTDRVGATLAETLSQVRSVASHASRNAPRESPVRTA</sequence>
<organism evidence="2 3">
    <name type="scientific">Alienimonas chondri</name>
    <dbReference type="NCBI Taxonomy" id="2681879"/>
    <lineage>
        <taxon>Bacteria</taxon>
        <taxon>Pseudomonadati</taxon>
        <taxon>Planctomycetota</taxon>
        <taxon>Planctomycetia</taxon>
        <taxon>Planctomycetales</taxon>
        <taxon>Planctomycetaceae</taxon>
        <taxon>Alienimonas</taxon>
    </lineage>
</organism>
<dbReference type="SUPFAM" id="SSF52242">
    <property type="entry name" value="Cobalamin (vitamin B12)-binding domain"/>
    <property type="match status" value="1"/>
</dbReference>
<keyword evidence="3" id="KW-1185">Reference proteome</keyword>